<name>A0A1R0GXU2_9FUNG</name>
<reference evidence="1 2" key="1">
    <citation type="journal article" date="2016" name="Mol. Biol. Evol.">
        <title>Genome-Wide Survey of Gut Fungi (Harpellales) Reveals the First Horizontally Transferred Ubiquitin Gene from a Mosquito Host.</title>
        <authorList>
            <person name="Wang Y."/>
            <person name="White M.M."/>
            <person name="Kvist S."/>
            <person name="Moncalvo J.M."/>
        </authorList>
    </citation>
    <scope>NUCLEOTIDE SEQUENCE [LARGE SCALE GENOMIC DNA]</scope>
    <source>
        <strain evidence="1 2">ALG-7-W6</strain>
    </source>
</reference>
<gene>
    <name evidence="1" type="ORF">AYI68_g4181</name>
</gene>
<protein>
    <submittedName>
        <fullName evidence="1">Uncharacterized protein</fullName>
    </submittedName>
</protein>
<comment type="caution">
    <text evidence="1">The sequence shown here is derived from an EMBL/GenBank/DDBJ whole genome shotgun (WGS) entry which is preliminary data.</text>
</comment>
<dbReference type="AlphaFoldDB" id="A0A1R0GXU2"/>
<sequence>MTFNARGIKNSGEELEYYLNSAQPDILRVLFATEKLINSNKFNMLIDIILDINGLSGGLTDTLRAESKPLQATTAATDIC</sequence>
<evidence type="ECO:0000313" key="2">
    <source>
        <dbReference type="Proteomes" id="UP000187455"/>
    </source>
</evidence>
<proteinExistence type="predicted"/>
<accession>A0A1R0GXU2</accession>
<organism evidence="1 2">
    <name type="scientific">Smittium mucronatum</name>
    <dbReference type="NCBI Taxonomy" id="133383"/>
    <lineage>
        <taxon>Eukaryota</taxon>
        <taxon>Fungi</taxon>
        <taxon>Fungi incertae sedis</taxon>
        <taxon>Zoopagomycota</taxon>
        <taxon>Kickxellomycotina</taxon>
        <taxon>Harpellomycetes</taxon>
        <taxon>Harpellales</taxon>
        <taxon>Legeriomycetaceae</taxon>
        <taxon>Smittium</taxon>
    </lineage>
</organism>
<dbReference type="EMBL" id="LSSL01002238">
    <property type="protein sequence ID" value="OLY81710.1"/>
    <property type="molecule type" value="Genomic_DNA"/>
</dbReference>
<evidence type="ECO:0000313" key="1">
    <source>
        <dbReference type="EMBL" id="OLY81710.1"/>
    </source>
</evidence>
<dbReference type="Proteomes" id="UP000187455">
    <property type="component" value="Unassembled WGS sequence"/>
</dbReference>
<keyword evidence="2" id="KW-1185">Reference proteome</keyword>